<dbReference type="Pfam" id="PF02386">
    <property type="entry name" value="TrkH"/>
    <property type="match status" value="1"/>
</dbReference>
<dbReference type="InterPro" id="IPR003445">
    <property type="entry name" value="Cat_transpt"/>
</dbReference>
<feature type="transmembrane region" description="Helical" evidence="8">
    <location>
        <begin position="355"/>
        <end position="374"/>
    </location>
</feature>
<accession>A0A9D8PPS1</accession>
<protein>
    <submittedName>
        <fullName evidence="9">Potassium transporter KtrB</fullName>
    </submittedName>
</protein>
<dbReference type="EMBL" id="JAFGIX010000040">
    <property type="protein sequence ID" value="MBN1573155.1"/>
    <property type="molecule type" value="Genomic_DNA"/>
</dbReference>
<comment type="subcellular location">
    <subcellularLocation>
        <location evidence="1">Cell membrane</location>
        <topology evidence="1">Multi-pass membrane protein</topology>
    </subcellularLocation>
</comment>
<name>A0A9D8PPS1_9DELT</name>
<feature type="transmembrane region" description="Helical" evidence="8">
    <location>
        <begin position="269"/>
        <end position="286"/>
    </location>
</feature>
<dbReference type="PANTHER" id="PTHR32024:SF1">
    <property type="entry name" value="KTR SYSTEM POTASSIUM UPTAKE PROTEIN B"/>
    <property type="match status" value="1"/>
</dbReference>
<evidence type="ECO:0000256" key="4">
    <source>
        <dbReference type="ARBA" id="ARBA00022692"/>
    </source>
</evidence>
<dbReference type="Proteomes" id="UP000809273">
    <property type="component" value="Unassembled WGS sequence"/>
</dbReference>
<organism evidence="9 10">
    <name type="scientific">Candidatus Zymogenus saltonus</name>
    <dbReference type="NCBI Taxonomy" id="2844893"/>
    <lineage>
        <taxon>Bacteria</taxon>
        <taxon>Deltaproteobacteria</taxon>
        <taxon>Candidatus Zymogenia</taxon>
        <taxon>Candidatus Zymogeniales</taxon>
        <taxon>Candidatus Zymogenaceae</taxon>
        <taxon>Candidatus Zymogenus</taxon>
    </lineage>
</organism>
<feature type="transmembrane region" description="Helical" evidence="8">
    <location>
        <begin position="386"/>
        <end position="406"/>
    </location>
</feature>
<evidence type="ECO:0000256" key="3">
    <source>
        <dbReference type="ARBA" id="ARBA00022475"/>
    </source>
</evidence>
<evidence type="ECO:0000256" key="5">
    <source>
        <dbReference type="ARBA" id="ARBA00022989"/>
    </source>
</evidence>
<feature type="transmembrane region" description="Helical" evidence="8">
    <location>
        <begin position="198"/>
        <end position="222"/>
    </location>
</feature>
<dbReference type="AlphaFoldDB" id="A0A9D8PPS1"/>
<feature type="transmembrane region" description="Helical" evidence="8">
    <location>
        <begin position="234"/>
        <end position="257"/>
    </location>
</feature>
<dbReference type="PANTHER" id="PTHR32024">
    <property type="entry name" value="TRK SYSTEM POTASSIUM UPTAKE PROTEIN TRKG-RELATED"/>
    <property type="match status" value="1"/>
</dbReference>
<keyword evidence="4 8" id="KW-0812">Transmembrane</keyword>
<evidence type="ECO:0000256" key="6">
    <source>
        <dbReference type="ARBA" id="ARBA00023065"/>
    </source>
</evidence>
<evidence type="ECO:0000313" key="9">
    <source>
        <dbReference type="EMBL" id="MBN1573155.1"/>
    </source>
</evidence>
<keyword evidence="7 8" id="KW-0472">Membrane</keyword>
<evidence type="ECO:0000256" key="2">
    <source>
        <dbReference type="ARBA" id="ARBA00022448"/>
    </source>
</evidence>
<feature type="transmembrane region" description="Helical" evidence="8">
    <location>
        <begin position="136"/>
        <end position="160"/>
    </location>
</feature>
<proteinExistence type="predicted"/>
<comment type="caution">
    <text evidence="9">The sequence shown here is derived from an EMBL/GenBank/DDBJ whole genome shotgun (WGS) entry which is preliminary data.</text>
</comment>
<evidence type="ECO:0000256" key="7">
    <source>
        <dbReference type="ARBA" id="ARBA00023136"/>
    </source>
</evidence>
<keyword evidence="6" id="KW-0406">Ion transport</keyword>
<dbReference type="GO" id="GO:0008324">
    <property type="term" value="F:monoatomic cation transmembrane transporter activity"/>
    <property type="evidence" value="ECO:0007669"/>
    <property type="project" value="InterPro"/>
</dbReference>
<feature type="transmembrane region" description="Helical" evidence="8">
    <location>
        <begin position="81"/>
        <end position="107"/>
    </location>
</feature>
<sequence length="449" mass="49680">MIKRLNIKDNFYAILYRLRTANPIRLVVFGYLSYIFIGFVLLCMPFMHKIYVNPLDNLFIATSAVSTTGLTTVIVSDDYNFWGQLVILVLIQLGGIGYMTFSSFVILSTKKYLDGRTKNIEQTVFSIPNNFKIEKFVLSVVRFTAVIEILGAIGLFFVFWQKGVVNPLWSAIFHSVSSFCTAGFSLFPNSFEGFANNFYINAIISVLSILGAMGFIVCVDVWRLIKGKQKRVTLTTKVIFTITFWLLLIGSVLMFLTESFGGDITPENRILFSLFQAMTAFTTVGFNTVNISTMSKSAIMLICILMIVGASPSGTGGGLKTTTFSAIWGLMKSAIKGEKDVHIFSEIVPEDRIKTAIATLSFYISTLIIGTYLLTLTENGEFLDIFFEAASALGTVGLSMGITTGLTILGKLIVILMMYIGRVGPLTFGMALYVKPELIFDNERSDLAI</sequence>
<feature type="transmembrane region" description="Helical" evidence="8">
    <location>
        <begin position="412"/>
        <end position="434"/>
    </location>
</feature>
<evidence type="ECO:0000256" key="1">
    <source>
        <dbReference type="ARBA" id="ARBA00004651"/>
    </source>
</evidence>
<reference evidence="9" key="2">
    <citation type="submission" date="2021-01" db="EMBL/GenBank/DDBJ databases">
        <authorList>
            <person name="Hahn C.R."/>
            <person name="Youssef N.H."/>
            <person name="Elshahed M."/>
        </authorList>
    </citation>
    <scope>NUCLEOTIDE SEQUENCE</scope>
    <source>
        <strain evidence="9">Zod_Metabat.24</strain>
    </source>
</reference>
<keyword evidence="2" id="KW-0813">Transport</keyword>
<keyword evidence="5 8" id="KW-1133">Transmembrane helix</keyword>
<dbReference type="GO" id="GO:0005886">
    <property type="term" value="C:plasma membrane"/>
    <property type="evidence" value="ECO:0007669"/>
    <property type="project" value="UniProtKB-SubCell"/>
</dbReference>
<keyword evidence="3" id="KW-1003">Cell membrane</keyword>
<feature type="transmembrane region" description="Helical" evidence="8">
    <location>
        <begin position="298"/>
        <end position="315"/>
    </location>
</feature>
<evidence type="ECO:0000313" key="10">
    <source>
        <dbReference type="Proteomes" id="UP000809273"/>
    </source>
</evidence>
<feature type="transmembrane region" description="Helical" evidence="8">
    <location>
        <begin position="26"/>
        <end position="46"/>
    </location>
</feature>
<gene>
    <name evidence="9" type="ORF">JW984_08165</name>
</gene>
<dbReference type="GO" id="GO:0030001">
    <property type="term" value="P:metal ion transport"/>
    <property type="evidence" value="ECO:0007669"/>
    <property type="project" value="UniProtKB-ARBA"/>
</dbReference>
<evidence type="ECO:0000256" key="8">
    <source>
        <dbReference type="SAM" id="Phobius"/>
    </source>
</evidence>
<reference evidence="9" key="1">
    <citation type="journal article" date="2021" name="Environ. Microbiol.">
        <title>Genomic characterization of three novel Desulfobacterota classes expand the metabolic and phylogenetic diversity of the phylum.</title>
        <authorList>
            <person name="Murphy C.L."/>
            <person name="Biggerstaff J."/>
            <person name="Eichhorn A."/>
            <person name="Ewing E."/>
            <person name="Shahan R."/>
            <person name="Soriano D."/>
            <person name="Stewart S."/>
            <person name="VanMol K."/>
            <person name="Walker R."/>
            <person name="Walters P."/>
            <person name="Elshahed M.S."/>
            <person name="Youssef N.H."/>
        </authorList>
    </citation>
    <scope>NUCLEOTIDE SEQUENCE</scope>
    <source>
        <strain evidence="9">Zod_Metabat.24</strain>
    </source>
</reference>